<dbReference type="GO" id="GO:0043025">
    <property type="term" value="C:neuronal cell body"/>
    <property type="evidence" value="ECO:0007669"/>
    <property type="project" value="TreeGrafter"/>
</dbReference>
<dbReference type="PANTHER" id="PTHR21143:SF128">
    <property type="entry name" value="GUSTATORY RECEPTOR FOR BITTER TASTE 66A"/>
    <property type="match status" value="1"/>
</dbReference>
<dbReference type="PANTHER" id="PTHR21143">
    <property type="entry name" value="INVERTEBRATE GUSTATORY RECEPTOR"/>
    <property type="match status" value="1"/>
</dbReference>
<dbReference type="OMA" id="WEILIFI"/>
<reference evidence="9 10" key="1">
    <citation type="journal article" date="2015" name="Nat. Commun.">
        <title>Lucilia cuprina genome unlocks parasitic fly biology to underpin future interventions.</title>
        <authorList>
            <person name="Anstead C.A."/>
            <person name="Korhonen P.K."/>
            <person name="Young N.D."/>
            <person name="Hall R.S."/>
            <person name="Jex A.R."/>
            <person name="Murali S.C."/>
            <person name="Hughes D.S."/>
            <person name="Lee S.F."/>
            <person name="Perry T."/>
            <person name="Stroehlein A.J."/>
            <person name="Ansell B.R."/>
            <person name="Breugelmans B."/>
            <person name="Hofmann A."/>
            <person name="Qu J."/>
            <person name="Dugan S."/>
            <person name="Lee S.L."/>
            <person name="Chao H."/>
            <person name="Dinh H."/>
            <person name="Han Y."/>
            <person name="Doddapaneni H.V."/>
            <person name="Worley K.C."/>
            <person name="Muzny D.M."/>
            <person name="Ioannidis P."/>
            <person name="Waterhouse R.M."/>
            <person name="Zdobnov E.M."/>
            <person name="James P.J."/>
            <person name="Bagnall N.H."/>
            <person name="Kotze A.C."/>
            <person name="Gibbs R.A."/>
            <person name="Richards S."/>
            <person name="Batterham P."/>
            <person name="Gasser R.B."/>
        </authorList>
    </citation>
    <scope>NUCLEOTIDE SEQUENCE [LARGE SCALE GENOMIC DNA]</scope>
    <source>
        <strain evidence="9 10">LS</strain>
        <tissue evidence="9">Full body</tissue>
    </source>
</reference>
<keyword evidence="2 8" id="KW-1003">Cell membrane</keyword>
<keyword evidence="7 8" id="KW-0807">Transducer</keyword>
<dbReference type="Proteomes" id="UP000037069">
    <property type="component" value="Unassembled WGS sequence"/>
</dbReference>
<feature type="transmembrane region" description="Helical" evidence="8">
    <location>
        <begin position="336"/>
        <end position="358"/>
    </location>
</feature>
<keyword evidence="4 8" id="KW-1133">Transmembrane helix</keyword>
<evidence type="ECO:0000256" key="3">
    <source>
        <dbReference type="ARBA" id="ARBA00022692"/>
    </source>
</evidence>
<comment type="similarity">
    <text evidence="8">Belongs to the insect chemoreceptor superfamily. Gustatory receptor (GR) family.</text>
</comment>
<comment type="subcellular location">
    <subcellularLocation>
        <location evidence="1 8">Cell membrane</location>
        <topology evidence="1 8">Multi-pass membrane protein</topology>
    </subcellularLocation>
</comment>
<feature type="transmembrane region" description="Helical" evidence="8">
    <location>
        <begin position="55"/>
        <end position="76"/>
    </location>
</feature>
<dbReference type="OrthoDB" id="6478931at2759"/>
<dbReference type="EMBL" id="JRES01001522">
    <property type="protein sequence ID" value="KNC22252.1"/>
    <property type="molecule type" value="Genomic_DNA"/>
</dbReference>
<keyword evidence="10" id="KW-1185">Reference proteome</keyword>
<evidence type="ECO:0000313" key="10">
    <source>
        <dbReference type="Proteomes" id="UP000037069"/>
    </source>
</evidence>
<organism evidence="9 10">
    <name type="scientific">Lucilia cuprina</name>
    <name type="common">Green bottle fly</name>
    <name type="synonym">Australian sheep blowfly</name>
    <dbReference type="NCBI Taxonomy" id="7375"/>
    <lineage>
        <taxon>Eukaryota</taxon>
        <taxon>Metazoa</taxon>
        <taxon>Ecdysozoa</taxon>
        <taxon>Arthropoda</taxon>
        <taxon>Hexapoda</taxon>
        <taxon>Insecta</taxon>
        <taxon>Pterygota</taxon>
        <taxon>Neoptera</taxon>
        <taxon>Endopterygota</taxon>
        <taxon>Diptera</taxon>
        <taxon>Brachycera</taxon>
        <taxon>Muscomorpha</taxon>
        <taxon>Oestroidea</taxon>
        <taxon>Calliphoridae</taxon>
        <taxon>Luciliinae</taxon>
        <taxon>Lucilia</taxon>
    </lineage>
</organism>
<comment type="function">
    <text evidence="8">Gustatory receptor which mediates acceptance or avoidance behavior, depending on its substrates.</text>
</comment>
<gene>
    <name evidence="9" type="ORF">FF38_07326</name>
</gene>
<dbReference type="GO" id="GO:0030424">
    <property type="term" value="C:axon"/>
    <property type="evidence" value="ECO:0007669"/>
    <property type="project" value="TreeGrafter"/>
</dbReference>
<dbReference type="Pfam" id="PF08395">
    <property type="entry name" value="7tm_7"/>
    <property type="match status" value="2"/>
</dbReference>
<evidence type="ECO:0000256" key="7">
    <source>
        <dbReference type="ARBA" id="ARBA00023224"/>
    </source>
</evidence>
<comment type="caution">
    <text evidence="8">Lacks conserved residue(s) required for the propagation of feature annotation.</text>
</comment>
<evidence type="ECO:0000256" key="6">
    <source>
        <dbReference type="ARBA" id="ARBA00023170"/>
    </source>
</evidence>
<dbReference type="InterPro" id="IPR013604">
    <property type="entry name" value="7TM_chemorcpt"/>
</dbReference>
<dbReference type="GO" id="GO:0030425">
    <property type="term" value="C:dendrite"/>
    <property type="evidence" value="ECO:0007669"/>
    <property type="project" value="TreeGrafter"/>
</dbReference>
<feature type="transmembrane region" description="Helical" evidence="8">
    <location>
        <begin position="183"/>
        <end position="206"/>
    </location>
</feature>
<dbReference type="AlphaFoldDB" id="A0A0L0BQB8"/>
<evidence type="ECO:0000256" key="8">
    <source>
        <dbReference type="RuleBase" id="RU363108"/>
    </source>
</evidence>
<evidence type="ECO:0000256" key="4">
    <source>
        <dbReference type="ARBA" id="ARBA00022989"/>
    </source>
</evidence>
<dbReference type="GO" id="GO:0005886">
    <property type="term" value="C:plasma membrane"/>
    <property type="evidence" value="ECO:0007669"/>
    <property type="project" value="UniProtKB-SubCell"/>
</dbReference>
<dbReference type="GO" id="GO:0008049">
    <property type="term" value="P:male courtship behavior"/>
    <property type="evidence" value="ECO:0007669"/>
    <property type="project" value="TreeGrafter"/>
</dbReference>
<evidence type="ECO:0000256" key="2">
    <source>
        <dbReference type="ARBA" id="ARBA00022475"/>
    </source>
</evidence>
<proteinExistence type="inferred from homology"/>
<evidence type="ECO:0000313" key="9">
    <source>
        <dbReference type="EMBL" id="KNC22252.1"/>
    </source>
</evidence>
<evidence type="ECO:0000256" key="5">
    <source>
        <dbReference type="ARBA" id="ARBA00023136"/>
    </source>
</evidence>
<dbReference type="GO" id="GO:0050909">
    <property type="term" value="P:sensory perception of taste"/>
    <property type="evidence" value="ECO:0007669"/>
    <property type="project" value="InterPro"/>
</dbReference>
<accession>A0A0L0BQB8</accession>
<keyword evidence="3 8" id="KW-0812">Transmembrane</keyword>
<comment type="caution">
    <text evidence="9">The sequence shown here is derived from an EMBL/GenBank/DDBJ whole genome shotgun (WGS) entry which is preliminary data.</text>
</comment>
<feature type="transmembrane region" description="Helical" evidence="8">
    <location>
        <begin position="456"/>
        <end position="475"/>
    </location>
</feature>
<name>A0A0L0BQB8_LUCCU</name>
<keyword evidence="5 8" id="KW-0472">Membrane</keyword>
<feature type="transmembrane region" description="Helical" evidence="8">
    <location>
        <begin position="88"/>
        <end position="107"/>
    </location>
</feature>
<dbReference type="GO" id="GO:0007635">
    <property type="term" value="P:chemosensory behavior"/>
    <property type="evidence" value="ECO:0007669"/>
    <property type="project" value="TreeGrafter"/>
</dbReference>
<evidence type="ECO:0000256" key="1">
    <source>
        <dbReference type="ARBA" id="ARBA00004651"/>
    </source>
</evidence>
<keyword evidence="6 8" id="KW-0675">Receptor</keyword>
<protein>
    <recommendedName>
        <fullName evidence="8">Gustatory receptor</fullName>
    </recommendedName>
</protein>
<dbReference type="GO" id="GO:0007165">
    <property type="term" value="P:signal transduction"/>
    <property type="evidence" value="ECO:0007669"/>
    <property type="project" value="UniProtKB-KW"/>
</dbReference>
<sequence length="530" mass="61506">MTAYRRKLSGTQTERNKPLLESFAVLFYICKILGINSQDWEEFSKHRHLKKSTTGNGLVIIGLIILFINFNLMVAVFESRSYIVQKDLLSVGIGFSLTYFSLALVLTDRITGLLKQKSFMGIFKELQKIDEDFRELNISFDNSFIKYRLWLGIFLTFIWEILIFIISFTLYVDKDNWTAWLWIYTNIPTLFNTLDKMWYIFILMAIRKRFEAINNAFDQEALKLARKQQKVKEFNVSKKFKNENRILKYSFKNQIRPVATNFQTVFGDPVLNPQIFSNSFNDAIAEISEVGNSPTSTSSNSSTSYGPNYASLEDRFVKFCQLHDTLCRVGRQLNEVYALPILMLMGYGFFIVTAQLYFFYCSQVNQIVPALFRPCQSWWITCLYIWYVSSKCIAILKGNWKTNLESKKTGVCIHRCAVADDKNETYDMINHLSLKLFNQALNSNACGYFSLDMETLFGFCGGITTYLIILIQFNLEQQQVKSNNDNGDDKQMELNTLNTDPKSYDTNEEHVFNGTHSVNMTSLFNVFYFT</sequence>
<feature type="transmembrane region" description="Helical" evidence="8">
    <location>
        <begin position="149"/>
        <end position="171"/>
    </location>
</feature>